<feature type="compositionally biased region" description="Basic and acidic residues" evidence="1">
    <location>
        <begin position="53"/>
        <end position="78"/>
    </location>
</feature>
<dbReference type="AlphaFoldDB" id="A0A6P8FUB4"/>
<keyword evidence="2" id="KW-1185">Reference proteome</keyword>
<gene>
    <name evidence="3" type="primary">LOC116222037</name>
</gene>
<reference evidence="3" key="1">
    <citation type="submission" date="2025-08" db="UniProtKB">
        <authorList>
            <consortium name="RefSeq"/>
        </authorList>
    </citation>
    <scope>IDENTIFICATION</scope>
</reference>
<sequence length="199" mass="21743">MEERCRMGIALSPGQSLPCGPKPDPPPLSTKPNLAKLRPRHLPDSSGTEEVVDQEKDAGRLEKKERDGGEERTRETDGHPPPVPAKPKPGYVTSPQDPTNDRKIPPPVPPASSKPVLGLAERSHTQGEESVRPQAPVKPQRNRKALSCDTGNNRESPNDLEKLPNRKPPVKKPRLPQNRNKSLDYSESLNGAHGNSEAV</sequence>
<dbReference type="GeneID" id="116222037"/>
<dbReference type="OrthoDB" id="18598at2759"/>
<evidence type="ECO:0000256" key="1">
    <source>
        <dbReference type="SAM" id="MobiDB-lite"/>
    </source>
</evidence>
<protein>
    <submittedName>
        <fullName evidence="3">WAS/WASL-interacting protein family member 1-like</fullName>
    </submittedName>
</protein>
<evidence type="ECO:0000313" key="2">
    <source>
        <dbReference type="Proteomes" id="UP000515152"/>
    </source>
</evidence>
<accession>A0A6P8FUB4</accession>
<dbReference type="RefSeq" id="XP_031430269.1">
    <property type="nucleotide sequence ID" value="XM_031574409.2"/>
</dbReference>
<feature type="compositionally biased region" description="Basic and acidic residues" evidence="1">
    <location>
        <begin position="121"/>
        <end position="131"/>
    </location>
</feature>
<feature type="compositionally biased region" description="Polar residues" evidence="1">
    <location>
        <begin position="177"/>
        <end position="189"/>
    </location>
</feature>
<proteinExistence type="predicted"/>
<organism evidence="2 3">
    <name type="scientific">Clupea harengus</name>
    <name type="common">Atlantic herring</name>
    <dbReference type="NCBI Taxonomy" id="7950"/>
    <lineage>
        <taxon>Eukaryota</taxon>
        <taxon>Metazoa</taxon>
        <taxon>Chordata</taxon>
        <taxon>Craniata</taxon>
        <taxon>Vertebrata</taxon>
        <taxon>Euteleostomi</taxon>
        <taxon>Actinopterygii</taxon>
        <taxon>Neopterygii</taxon>
        <taxon>Teleostei</taxon>
        <taxon>Clupei</taxon>
        <taxon>Clupeiformes</taxon>
        <taxon>Clupeoidei</taxon>
        <taxon>Clupeidae</taxon>
        <taxon>Clupea</taxon>
    </lineage>
</organism>
<name>A0A6P8FUB4_CLUHA</name>
<dbReference type="KEGG" id="char:116222037"/>
<dbReference type="Proteomes" id="UP000515152">
    <property type="component" value="Chromosome 10"/>
</dbReference>
<feature type="compositionally biased region" description="Pro residues" evidence="1">
    <location>
        <begin position="20"/>
        <end position="29"/>
    </location>
</feature>
<feature type="region of interest" description="Disordered" evidence="1">
    <location>
        <begin position="1"/>
        <end position="199"/>
    </location>
</feature>
<evidence type="ECO:0000313" key="3">
    <source>
        <dbReference type="RefSeq" id="XP_031430269.1"/>
    </source>
</evidence>